<gene>
    <name evidence="13" type="ORF">FGIG_11415</name>
</gene>
<dbReference type="Gene3D" id="3.20.20.140">
    <property type="entry name" value="Metal-dependent hydrolases"/>
    <property type="match status" value="2"/>
</dbReference>
<dbReference type="UniPathway" id="UPA00379">
    <property type="reaction ID" value="UER00551"/>
</dbReference>
<evidence type="ECO:0000256" key="6">
    <source>
        <dbReference type="ARBA" id="ARBA00013406"/>
    </source>
</evidence>
<keyword evidence="14" id="KW-1185">Reference proteome</keyword>
<dbReference type="OrthoDB" id="194468at2759"/>
<protein>
    <recommendedName>
        <fullName evidence="6">Probable imidazolonepropionase</fullName>
        <ecNumber evidence="5">3.5.2.7</ecNumber>
    </recommendedName>
</protein>
<sequence>MRTFVRNIRTIVNVLKPGEKAKFDEMDKIEITTSGSGSRLAILTQDGDIVDFGEEECILRKKKELDNVIDCRGGCVIPGFVDAHTHPVWAGDRLHEFTLRLKGASNMEIHEAGGGIQFTVSKTSEASEDLLYDILKDRIKPRIQFQSMSLKSQNNCWASRGTNANQFTECIINEQIPNLRELMIRGDIQVDNIDVICERGVFDLNQSQRILEAGRNIGLNLNFHADESSPLGGAELAGRLKARAASHLEEASPAGVAAMAASGTAAVLLPTTAHLLRLRPPPARAILQAGVPVALGTDFNPNVFCLSMPVVMYLACTMLTMTPDEALVASTINAAYSLNMSDRVGAITVGRQADLVVLDCDG</sequence>
<evidence type="ECO:0000256" key="3">
    <source>
        <dbReference type="ARBA" id="ARBA00004758"/>
    </source>
</evidence>
<dbReference type="InterPro" id="IPR011059">
    <property type="entry name" value="Metal-dep_hydrolase_composite"/>
</dbReference>
<dbReference type="Proteomes" id="UP000316759">
    <property type="component" value="Unassembled WGS sequence"/>
</dbReference>
<keyword evidence="7" id="KW-0479">Metal-binding</keyword>
<evidence type="ECO:0000256" key="7">
    <source>
        <dbReference type="ARBA" id="ARBA00022723"/>
    </source>
</evidence>
<dbReference type="SUPFAM" id="SSF51556">
    <property type="entry name" value="Metallo-dependent hydrolases"/>
    <property type="match status" value="1"/>
</dbReference>
<proteinExistence type="inferred from homology"/>
<comment type="similarity">
    <text evidence="4">Belongs to the metallo-dependent hydrolases superfamily. HutI family.</text>
</comment>
<evidence type="ECO:0000256" key="5">
    <source>
        <dbReference type="ARBA" id="ARBA00012864"/>
    </source>
</evidence>
<comment type="pathway">
    <text evidence="3">Amino-acid degradation; L-histidine degradation into L-glutamate; N-formimidoyl-L-glutamate from L-histidine: step 3/3.</text>
</comment>
<evidence type="ECO:0000256" key="10">
    <source>
        <dbReference type="ARBA" id="ARBA00022833"/>
    </source>
</evidence>
<keyword evidence="8" id="KW-0378">Hydrolase</keyword>
<dbReference type="GO" id="GO:0019556">
    <property type="term" value="P:L-histidine catabolic process to glutamate and formamide"/>
    <property type="evidence" value="ECO:0007669"/>
    <property type="project" value="UniProtKB-UniPathway"/>
</dbReference>
<dbReference type="STRING" id="46835.A0A504Y8L8"/>
<evidence type="ECO:0000256" key="9">
    <source>
        <dbReference type="ARBA" id="ARBA00022808"/>
    </source>
</evidence>
<evidence type="ECO:0000313" key="13">
    <source>
        <dbReference type="EMBL" id="TPP57444.1"/>
    </source>
</evidence>
<dbReference type="GO" id="GO:0019557">
    <property type="term" value="P:L-histidine catabolic process to glutamate and formate"/>
    <property type="evidence" value="ECO:0007669"/>
    <property type="project" value="UniProtKB-UniPathway"/>
</dbReference>
<evidence type="ECO:0000256" key="2">
    <source>
        <dbReference type="ARBA" id="ARBA00001965"/>
    </source>
</evidence>
<evidence type="ECO:0000256" key="11">
    <source>
        <dbReference type="ARBA" id="ARBA00023004"/>
    </source>
</evidence>
<keyword evidence="11" id="KW-0408">Iron</keyword>
<dbReference type="Pfam" id="PF01979">
    <property type="entry name" value="Amidohydro_1"/>
    <property type="match status" value="1"/>
</dbReference>
<keyword evidence="10" id="KW-0862">Zinc</keyword>
<dbReference type="PANTHER" id="PTHR42752">
    <property type="entry name" value="IMIDAZOLONEPROPIONASE"/>
    <property type="match status" value="1"/>
</dbReference>
<evidence type="ECO:0000256" key="1">
    <source>
        <dbReference type="ARBA" id="ARBA00000853"/>
    </source>
</evidence>
<comment type="caution">
    <text evidence="13">The sequence shown here is derived from an EMBL/GenBank/DDBJ whole genome shotgun (WGS) entry which is preliminary data.</text>
</comment>
<evidence type="ECO:0000256" key="4">
    <source>
        <dbReference type="ARBA" id="ARBA00008002"/>
    </source>
</evidence>
<evidence type="ECO:0000256" key="8">
    <source>
        <dbReference type="ARBA" id="ARBA00022801"/>
    </source>
</evidence>
<comment type="catalytic activity">
    <reaction evidence="1">
        <text>4-imidazolone-5-propanoate + H2O = N-formimidoyl-L-glutamate</text>
        <dbReference type="Rhea" id="RHEA:23660"/>
        <dbReference type="ChEBI" id="CHEBI:15377"/>
        <dbReference type="ChEBI" id="CHEBI:58928"/>
        <dbReference type="ChEBI" id="CHEBI:77893"/>
        <dbReference type="EC" id="3.5.2.7"/>
    </reaction>
</comment>
<dbReference type="EC" id="3.5.2.7" evidence="5"/>
<organism evidence="13 14">
    <name type="scientific">Fasciola gigantica</name>
    <name type="common">Giant liver fluke</name>
    <dbReference type="NCBI Taxonomy" id="46835"/>
    <lineage>
        <taxon>Eukaryota</taxon>
        <taxon>Metazoa</taxon>
        <taxon>Spiralia</taxon>
        <taxon>Lophotrochozoa</taxon>
        <taxon>Platyhelminthes</taxon>
        <taxon>Trematoda</taxon>
        <taxon>Digenea</taxon>
        <taxon>Plagiorchiida</taxon>
        <taxon>Echinostomata</taxon>
        <taxon>Echinostomatoidea</taxon>
        <taxon>Fasciolidae</taxon>
        <taxon>Fasciola</taxon>
    </lineage>
</organism>
<dbReference type="EMBL" id="SUNJ01013201">
    <property type="protein sequence ID" value="TPP57444.1"/>
    <property type="molecule type" value="Genomic_DNA"/>
</dbReference>
<reference evidence="13 14" key="1">
    <citation type="submission" date="2019-04" db="EMBL/GenBank/DDBJ databases">
        <title>Annotation for the trematode Fasciola gigantica.</title>
        <authorList>
            <person name="Choi Y.-J."/>
        </authorList>
    </citation>
    <scope>NUCLEOTIDE SEQUENCE [LARGE SCALE GENOMIC DNA]</scope>
    <source>
        <strain evidence="13">Uganda_cow_1</strain>
    </source>
</reference>
<dbReference type="GO" id="GO:0005737">
    <property type="term" value="C:cytoplasm"/>
    <property type="evidence" value="ECO:0007669"/>
    <property type="project" value="InterPro"/>
</dbReference>
<dbReference type="InterPro" id="IPR032466">
    <property type="entry name" value="Metal_Hydrolase"/>
</dbReference>
<feature type="domain" description="Amidohydrolase-related" evidence="12">
    <location>
        <begin position="76"/>
        <end position="359"/>
    </location>
</feature>
<dbReference type="InterPro" id="IPR005920">
    <property type="entry name" value="HutI"/>
</dbReference>
<dbReference type="SUPFAM" id="SSF51338">
    <property type="entry name" value="Composite domain of metallo-dependent hydrolases"/>
    <property type="match status" value="1"/>
</dbReference>
<dbReference type="GO" id="GO:0046872">
    <property type="term" value="F:metal ion binding"/>
    <property type="evidence" value="ECO:0007669"/>
    <property type="project" value="UniProtKB-KW"/>
</dbReference>
<keyword evidence="9" id="KW-0369">Histidine metabolism</keyword>
<evidence type="ECO:0000313" key="14">
    <source>
        <dbReference type="Proteomes" id="UP000316759"/>
    </source>
</evidence>
<comment type="cofactor">
    <cofactor evidence="2">
        <name>Fe(3+)</name>
        <dbReference type="ChEBI" id="CHEBI:29034"/>
    </cofactor>
</comment>
<dbReference type="GO" id="GO:0050480">
    <property type="term" value="F:imidazolonepropionase activity"/>
    <property type="evidence" value="ECO:0007669"/>
    <property type="project" value="UniProtKB-EC"/>
</dbReference>
<dbReference type="AlphaFoldDB" id="A0A504Y8L8"/>
<name>A0A504Y8L8_FASGI</name>
<evidence type="ECO:0000259" key="12">
    <source>
        <dbReference type="Pfam" id="PF01979"/>
    </source>
</evidence>
<accession>A0A504Y8L8</accession>
<dbReference type="InterPro" id="IPR006680">
    <property type="entry name" value="Amidohydro-rel"/>
</dbReference>
<dbReference type="PANTHER" id="PTHR42752:SF1">
    <property type="entry name" value="IMIDAZOLONEPROPIONASE-RELATED"/>
    <property type="match status" value="1"/>
</dbReference>